<proteinExistence type="predicted"/>
<dbReference type="EMBL" id="DVOH01000015">
    <property type="protein sequence ID" value="HIU99847.1"/>
    <property type="molecule type" value="Genomic_DNA"/>
</dbReference>
<organism evidence="1 2">
    <name type="scientific">Candidatus Stercoripulliclostridium merdipullorum</name>
    <dbReference type="NCBI Taxonomy" id="2840952"/>
    <lineage>
        <taxon>Bacteria</taxon>
        <taxon>Bacillati</taxon>
        <taxon>Bacillota</taxon>
        <taxon>Clostridia</taxon>
        <taxon>Eubacteriales</taxon>
        <taxon>Candidatus Stercoripulliclostridium</taxon>
    </lineage>
</organism>
<sequence>MKQSGRAWITLLIAVLVALAVLTLSACGFGTSDDDKDPSGTGGLTEEEMDSLISDRVSEAEWNAAWNKVLKSCARTADFSIAAKIVESDSEQSDEYGIKCMFGDGRVYGKEFYGENSVSDSYEYYYEYDDETDSWYCYKRDKSGDWEKSVDDKDVDITVEDLCGFILLISDFETYADYTYNSAQGCYERSLIIEDYKYDLVVKLKGGNLVWIDGKVSEAGKTDLVSTLQFQFYDYGATEVTLPTIDDDDNSDDGESEFGNAAMRAEIDNTISDQVSEAEWNEVFDQTIFALAYTVNFTVESEMNFLENNESSVSYSIKKLDNGDLYESYIEGANTDPSESYRSYDRTEDGWYRYTREAAGSAWIKELDGRSVNL</sequence>
<feature type="non-terminal residue" evidence="1">
    <location>
        <position position="374"/>
    </location>
</feature>
<dbReference type="AlphaFoldDB" id="A0A9D1NB59"/>
<reference evidence="1" key="1">
    <citation type="submission" date="2020-10" db="EMBL/GenBank/DDBJ databases">
        <authorList>
            <person name="Gilroy R."/>
        </authorList>
    </citation>
    <scope>NUCLEOTIDE SEQUENCE</scope>
    <source>
        <strain evidence="1">23406</strain>
    </source>
</reference>
<protein>
    <submittedName>
        <fullName evidence="1">Uncharacterized protein</fullName>
    </submittedName>
</protein>
<comment type="caution">
    <text evidence="1">The sequence shown here is derived from an EMBL/GenBank/DDBJ whole genome shotgun (WGS) entry which is preliminary data.</text>
</comment>
<accession>A0A9D1NB59</accession>
<evidence type="ECO:0000313" key="2">
    <source>
        <dbReference type="Proteomes" id="UP000886891"/>
    </source>
</evidence>
<dbReference type="Proteomes" id="UP000886891">
    <property type="component" value="Unassembled WGS sequence"/>
</dbReference>
<reference evidence="1" key="2">
    <citation type="journal article" date="2021" name="PeerJ">
        <title>Extensive microbial diversity within the chicken gut microbiome revealed by metagenomics and culture.</title>
        <authorList>
            <person name="Gilroy R."/>
            <person name="Ravi A."/>
            <person name="Getino M."/>
            <person name="Pursley I."/>
            <person name="Horton D.L."/>
            <person name="Alikhan N.F."/>
            <person name="Baker D."/>
            <person name="Gharbi K."/>
            <person name="Hall N."/>
            <person name="Watson M."/>
            <person name="Adriaenssens E.M."/>
            <person name="Foster-Nyarko E."/>
            <person name="Jarju S."/>
            <person name="Secka A."/>
            <person name="Antonio M."/>
            <person name="Oren A."/>
            <person name="Chaudhuri R.R."/>
            <person name="La Ragione R."/>
            <person name="Hildebrand F."/>
            <person name="Pallen M.J."/>
        </authorList>
    </citation>
    <scope>NUCLEOTIDE SEQUENCE</scope>
    <source>
        <strain evidence="1">23406</strain>
    </source>
</reference>
<dbReference type="PROSITE" id="PS51257">
    <property type="entry name" value="PROKAR_LIPOPROTEIN"/>
    <property type="match status" value="1"/>
</dbReference>
<gene>
    <name evidence="1" type="ORF">IAB14_01880</name>
</gene>
<name>A0A9D1NB59_9FIRM</name>
<evidence type="ECO:0000313" key="1">
    <source>
        <dbReference type="EMBL" id="HIU99847.1"/>
    </source>
</evidence>